<reference evidence="2 3" key="1">
    <citation type="submission" date="2013-11" db="EMBL/GenBank/DDBJ databases">
        <title>Metagenomic analysis of a methanogenic consortium involved in long chain n-alkane degradation.</title>
        <authorList>
            <person name="Davidova I.A."/>
            <person name="Callaghan A.V."/>
            <person name="Wawrik B."/>
            <person name="Pruitt S."/>
            <person name="Marks C."/>
            <person name="Duncan K.E."/>
            <person name="Suflita J.M."/>
        </authorList>
    </citation>
    <scope>NUCLEOTIDE SEQUENCE [LARGE SCALE GENOMIC DNA]</scope>
    <source>
        <strain evidence="2 3">SPR</strain>
    </source>
</reference>
<comment type="caution">
    <text evidence="2">The sequence shown here is derived from an EMBL/GenBank/DDBJ whole genome shotgun (WGS) entry which is preliminary data.</text>
</comment>
<keyword evidence="3" id="KW-1185">Reference proteome</keyword>
<dbReference type="InParanoid" id="A0A0D2JX36"/>
<dbReference type="AlphaFoldDB" id="A0A0D2JX36"/>
<feature type="transmembrane region" description="Helical" evidence="1">
    <location>
        <begin position="20"/>
        <end position="39"/>
    </location>
</feature>
<gene>
    <name evidence="2" type="ORF">X474_08875</name>
</gene>
<keyword evidence="1" id="KW-1133">Transmembrane helix</keyword>
<dbReference type="Gene3D" id="3.40.50.1820">
    <property type="entry name" value="alpha/beta hydrolase"/>
    <property type="match status" value="1"/>
</dbReference>
<evidence type="ECO:0000256" key="1">
    <source>
        <dbReference type="SAM" id="Phobius"/>
    </source>
</evidence>
<evidence type="ECO:0000313" key="2">
    <source>
        <dbReference type="EMBL" id="KIX14140.1"/>
    </source>
</evidence>
<name>A0A0D2JX36_9BACT</name>
<dbReference type="InterPro" id="IPR029058">
    <property type="entry name" value="AB_hydrolase_fold"/>
</dbReference>
<keyword evidence="1" id="KW-0472">Membrane</keyword>
<accession>A0A0D2JX36</accession>
<protein>
    <recommendedName>
        <fullName evidence="4">Serine aminopeptidase S33 domain-containing protein</fullName>
    </recommendedName>
</protein>
<dbReference type="RefSeq" id="WP_044348002.1">
    <property type="nucleotide sequence ID" value="NZ_AZAC01000011.1"/>
</dbReference>
<proteinExistence type="predicted"/>
<dbReference type="Proteomes" id="UP000032233">
    <property type="component" value="Unassembled WGS sequence"/>
</dbReference>
<organism evidence="2 3">
    <name type="scientific">Dethiosulfatarculus sandiegensis</name>
    <dbReference type="NCBI Taxonomy" id="1429043"/>
    <lineage>
        <taxon>Bacteria</taxon>
        <taxon>Pseudomonadati</taxon>
        <taxon>Thermodesulfobacteriota</taxon>
        <taxon>Desulfarculia</taxon>
        <taxon>Desulfarculales</taxon>
        <taxon>Desulfarculaceae</taxon>
        <taxon>Dethiosulfatarculus</taxon>
    </lineage>
</organism>
<keyword evidence="1" id="KW-0812">Transmembrane</keyword>
<dbReference type="OrthoDB" id="9146575at2"/>
<evidence type="ECO:0000313" key="3">
    <source>
        <dbReference type="Proteomes" id="UP000032233"/>
    </source>
</evidence>
<evidence type="ECO:0008006" key="4">
    <source>
        <dbReference type="Google" id="ProtNLM"/>
    </source>
</evidence>
<sequence>MPVKSIKEPEFGLIPGLFGNPPLLGLLIAIPLLVLACAYQKPVAKIHEHIINGAPLEKVVDIPTRKSVSVRLHLVEPKSAVACLILLPGGNGRLDIDDSGNPSRLRNNFLVRTRRDLAAQGFCTALMDAPTDCQDHCGLLYGFRNLLEYKRDIQSVIDYLRAETNLPVWLVGASRGSSGAAAVAQGDKLKHLAGIVLSSSLTIPNQKGLQLLELDLESIKPPVLLVHHKKDACPYTPYQGAGQIKARLNNAAAIELISFTKTIPASSAPCQARSAHGFWGIEKDVISAICNWIKDQKP</sequence>
<dbReference type="EMBL" id="AZAC01000011">
    <property type="protein sequence ID" value="KIX14140.1"/>
    <property type="molecule type" value="Genomic_DNA"/>
</dbReference>
<dbReference type="SUPFAM" id="SSF53474">
    <property type="entry name" value="alpha/beta-Hydrolases"/>
    <property type="match status" value="1"/>
</dbReference>
<dbReference type="STRING" id="1429043.X474_08875"/>